<comment type="caution">
    <text evidence="1">The sequence shown here is derived from an EMBL/GenBank/DDBJ whole genome shotgun (WGS) entry which is preliminary data.</text>
</comment>
<gene>
    <name evidence="1" type="ORF">PECAL_6P17600</name>
</gene>
<evidence type="ECO:0000313" key="2">
    <source>
        <dbReference type="Proteomes" id="UP000789595"/>
    </source>
</evidence>
<protein>
    <submittedName>
        <fullName evidence="1">Uncharacterized protein</fullName>
    </submittedName>
</protein>
<evidence type="ECO:0000313" key="1">
    <source>
        <dbReference type="EMBL" id="CAH0380120.1"/>
    </source>
</evidence>
<accession>A0A8J2T318</accession>
<dbReference type="Proteomes" id="UP000789595">
    <property type="component" value="Unassembled WGS sequence"/>
</dbReference>
<sequence length="70" mass="7479">MQKSSAVMAASMRSKWSTALSSRYVSARRSSAVRNGARGSFWFAYAEAATPLARARPLGVEAAPLLTTDV</sequence>
<keyword evidence="2" id="KW-1185">Reference proteome</keyword>
<dbReference type="EMBL" id="CAKKNE010000006">
    <property type="protein sequence ID" value="CAH0380120.1"/>
    <property type="molecule type" value="Genomic_DNA"/>
</dbReference>
<reference evidence="1" key="1">
    <citation type="submission" date="2021-11" db="EMBL/GenBank/DDBJ databases">
        <authorList>
            <consortium name="Genoscope - CEA"/>
            <person name="William W."/>
        </authorList>
    </citation>
    <scope>NUCLEOTIDE SEQUENCE</scope>
</reference>
<dbReference type="AlphaFoldDB" id="A0A8J2T318"/>
<proteinExistence type="predicted"/>
<organism evidence="1 2">
    <name type="scientific">Pelagomonas calceolata</name>
    <dbReference type="NCBI Taxonomy" id="35677"/>
    <lineage>
        <taxon>Eukaryota</taxon>
        <taxon>Sar</taxon>
        <taxon>Stramenopiles</taxon>
        <taxon>Ochrophyta</taxon>
        <taxon>Pelagophyceae</taxon>
        <taxon>Pelagomonadales</taxon>
        <taxon>Pelagomonadaceae</taxon>
        <taxon>Pelagomonas</taxon>
    </lineage>
</organism>
<name>A0A8J2T318_9STRA</name>